<dbReference type="PANTHER" id="PTHR36117">
    <property type="entry name" value="4-HYDROXYPHENYLACETATE 3-MONOOXYGENASE-RELATED"/>
    <property type="match status" value="1"/>
</dbReference>
<dbReference type="SUPFAM" id="SSF56645">
    <property type="entry name" value="Acyl-CoA dehydrogenase NM domain-like"/>
    <property type="match status" value="1"/>
</dbReference>
<dbReference type="Pfam" id="PF11794">
    <property type="entry name" value="HpaB_N"/>
    <property type="match status" value="1"/>
</dbReference>
<dbReference type="InterPro" id="IPR004925">
    <property type="entry name" value="HpaB/PvcC/4-BUDH"/>
</dbReference>
<keyword evidence="3" id="KW-0560">Oxidoreductase</keyword>
<dbReference type="SMR" id="A0A1T2Z8X7"/>
<evidence type="ECO:0000256" key="3">
    <source>
        <dbReference type="ARBA" id="ARBA00023002"/>
    </source>
</evidence>
<dbReference type="GO" id="GO:0004497">
    <property type="term" value="F:monooxygenase activity"/>
    <property type="evidence" value="ECO:0007669"/>
    <property type="project" value="UniProtKB-KW"/>
</dbReference>
<dbReference type="InterPro" id="IPR009100">
    <property type="entry name" value="AcylCoA_DH/oxidase_NM_dom_sf"/>
</dbReference>
<reference evidence="7 8" key="1">
    <citation type="submission" date="2016-12" db="EMBL/GenBank/DDBJ databases">
        <title>Draft genome sequences of seven strains of Pseudomonas fluorescens that produce 4-formylaminooxyvinylglycine.</title>
        <authorList>
            <person name="Okrent R.A."/>
            <person name="Manning V.A."/>
            <person name="Trippe K.M."/>
        </authorList>
    </citation>
    <scope>NUCLEOTIDE SEQUENCE [LARGE SCALE GENOMIC DNA]</scope>
    <source>
        <strain evidence="7 8">P5A</strain>
    </source>
</reference>
<keyword evidence="7" id="KW-0503">Monooxygenase</keyword>
<dbReference type="Gene3D" id="1.10.3140.10">
    <property type="entry name" value="4-hydroxybutyryl-coa dehydratase, domain 1"/>
    <property type="match status" value="1"/>
</dbReference>
<organism evidence="7 8">
    <name type="scientific">Pseudomonas fluorescens</name>
    <dbReference type="NCBI Taxonomy" id="294"/>
    <lineage>
        <taxon>Bacteria</taxon>
        <taxon>Pseudomonadati</taxon>
        <taxon>Pseudomonadota</taxon>
        <taxon>Gammaproteobacteria</taxon>
        <taxon>Pseudomonadales</taxon>
        <taxon>Pseudomonadaceae</taxon>
        <taxon>Pseudomonas</taxon>
    </lineage>
</organism>
<evidence type="ECO:0000256" key="1">
    <source>
        <dbReference type="ARBA" id="ARBA00022630"/>
    </source>
</evidence>
<keyword evidence="1" id="KW-0285">Flavoprotein</keyword>
<evidence type="ECO:0000259" key="5">
    <source>
        <dbReference type="Pfam" id="PF03241"/>
    </source>
</evidence>
<dbReference type="InterPro" id="IPR046373">
    <property type="entry name" value="Acyl-CoA_Oxase/DH_mid-dom_sf"/>
</dbReference>
<dbReference type="PIRSF" id="PIRSF000331">
    <property type="entry name" value="HpaA_HpaB"/>
    <property type="match status" value="1"/>
</dbReference>
<dbReference type="PANTHER" id="PTHR36117:SF3">
    <property type="entry name" value="4-HYDROXYPHENYLACETATE 3-MONOOXYGENASE-RELATED"/>
    <property type="match status" value="1"/>
</dbReference>
<dbReference type="SUPFAM" id="SSF47203">
    <property type="entry name" value="Acyl-CoA dehydrogenase C-terminal domain-like"/>
    <property type="match status" value="1"/>
</dbReference>
<feature type="binding site" evidence="4">
    <location>
        <begin position="150"/>
        <end position="153"/>
    </location>
    <ligand>
        <name>FAD</name>
        <dbReference type="ChEBI" id="CHEBI:57692"/>
    </ligand>
</feature>
<comment type="caution">
    <text evidence="7">The sequence shown here is derived from an EMBL/GenBank/DDBJ whole genome shotgun (WGS) entry which is preliminary data.</text>
</comment>
<dbReference type="EMBL" id="MSDF01000002">
    <property type="protein sequence ID" value="OPB00394.1"/>
    <property type="molecule type" value="Genomic_DNA"/>
</dbReference>
<protein>
    <submittedName>
        <fullName evidence="7">4-hydroxyphenylacetate 3-monooxygenase</fullName>
    </submittedName>
</protein>
<gene>
    <name evidence="7" type="ORF">BFW87_01480</name>
</gene>
<dbReference type="InterPro" id="IPR024674">
    <property type="entry name" value="HpaB/PvcC/4-BUDH_N"/>
</dbReference>
<evidence type="ECO:0000313" key="8">
    <source>
        <dbReference type="Proteomes" id="UP000190965"/>
    </source>
</evidence>
<name>A0A1T2Z8X7_PSEFL</name>
<dbReference type="InterPro" id="IPR036250">
    <property type="entry name" value="AcylCo_DH-like_C"/>
</dbReference>
<dbReference type="GO" id="GO:0016627">
    <property type="term" value="F:oxidoreductase activity, acting on the CH-CH group of donors"/>
    <property type="evidence" value="ECO:0007669"/>
    <property type="project" value="InterPro"/>
</dbReference>
<feature type="binding site" evidence="4">
    <location>
        <position position="188"/>
    </location>
    <ligand>
        <name>FAD</name>
        <dbReference type="ChEBI" id="CHEBI:57692"/>
    </ligand>
</feature>
<evidence type="ECO:0000313" key="7">
    <source>
        <dbReference type="EMBL" id="OPB00394.1"/>
    </source>
</evidence>
<feature type="domain" description="HpaB/PvcC/4-BUDH C-terminal" evidence="5">
    <location>
        <begin position="276"/>
        <end position="475"/>
    </location>
</feature>
<proteinExistence type="predicted"/>
<feature type="domain" description="HpaB/PvcC/4-BUDH N-terminal" evidence="6">
    <location>
        <begin position="4"/>
        <end position="269"/>
    </location>
</feature>
<evidence type="ECO:0000256" key="4">
    <source>
        <dbReference type="PIRSR" id="PIRSR000331-2"/>
    </source>
</evidence>
<dbReference type="InterPro" id="IPR024719">
    <property type="entry name" value="HpaB/PvcC/4-BUDH_C"/>
</dbReference>
<dbReference type="Pfam" id="PF03241">
    <property type="entry name" value="HpaB"/>
    <property type="match status" value="1"/>
</dbReference>
<keyword evidence="2 4" id="KW-0274">FAD</keyword>
<dbReference type="OrthoDB" id="7233724at2"/>
<evidence type="ECO:0000259" key="6">
    <source>
        <dbReference type="Pfam" id="PF11794"/>
    </source>
</evidence>
<dbReference type="Gene3D" id="2.40.110.10">
    <property type="entry name" value="Butyryl-CoA Dehydrogenase, subunit A, domain 2"/>
    <property type="match status" value="1"/>
</dbReference>
<sequence>MSRTAQQYLNAINDGREVFINGECITRHSEHPAFSGAVASVAKLYDYQASHLEEMTFETDSGLRVSKAWELPQRPDQLISRAHASLSWARQSMGWLGRSPDHVSSALTGMMTHLPVFADHSPDRAAALQSYFNYARDRDLYLTYTIVNPQGDRSRSPGEHDRNLYHTLGVVKETDAGVIVKGAKMLGTAAVLADEILVGVQNPLKPGVDDRYALSFALPLNTPGIKILSRASYAEGKNTFDHPLSSRFDENDALIYFDNVLVPWERLFVYGDTGMCRRQFHSTGAEVLMDTQSLARLTAKLHFLTGLAQRMTEITGVSDIPAVREILGEMACNTLMIEGLFKGLIHCPVTHGDYVLPDKAHLYMCQAVAQTVYPKFIESIRKLAGGGVIMLPSSVDDLYNPQTRALIEQTQYSTVASPIERVQIMKLAWDAIGSEFGSRHLQYEMFYSGPHFVALSRVHSEFDWTAAKQLATSALADSAEYQ</sequence>
<dbReference type="Proteomes" id="UP000190965">
    <property type="component" value="Unassembled WGS sequence"/>
</dbReference>
<dbReference type="Gene3D" id="1.20.140.10">
    <property type="entry name" value="Butyryl-CoA Dehydrogenase, subunit A, domain 3"/>
    <property type="match status" value="1"/>
</dbReference>
<evidence type="ECO:0000256" key="2">
    <source>
        <dbReference type="ARBA" id="ARBA00022827"/>
    </source>
</evidence>
<dbReference type="AlphaFoldDB" id="A0A1T2Z8X7"/>
<accession>A0A1T2Z8X7</accession>